<protein>
    <submittedName>
        <fullName evidence="1">Uncharacterized protein</fullName>
    </submittedName>
</protein>
<proteinExistence type="predicted"/>
<name>A0A9Q0UTZ1_SALVM</name>
<sequence length="114" mass="12853">MAGKLELYSQARQFGSGLGQNQPYEKVRIPFQTRSIPNRNLVLNIISQPNLILTHGSLISDTNMEDDMIRHKQIDRFGKGNLLTDSQKLLLYGFKGYGRTLASFLSLRVLIGSQ</sequence>
<dbReference type="AlphaFoldDB" id="A0A9Q0UTZ1"/>
<evidence type="ECO:0000313" key="1">
    <source>
        <dbReference type="EMBL" id="KAJ6736354.1"/>
    </source>
</evidence>
<evidence type="ECO:0000313" key="2">
    <source>
        <dbReference type="Proteomes" id="UP001151529"/>
    </source>
</evidence>
<gene>
    <name evidence="1" type="ORF">OIU85_018543</name>
</gene>
<dbReference type="EMBL" id="JAPFFL010000003">
    <property type="protein sequence ID" value="KAJ6736354.1"/>
    <property type="molecule type" value="Genomic_DNA"/>
</dbReference>
<reference evidence="1" key="2">
    <citation type="journal article" date="2023" name="Int. J. Mol. Sci.">
        <title>De Novo Assembly and Annotation of 11 Diverse Shrub Willow (Salix) Genomes Reveals Novel Gene Organization in Sex-Linked Regions.</title>
        <authorList>
            <person name="Hyden B."/>
            <person name="Feng K."/>
            <person name="Yates T.B."/>
            <person name="Jawdy S."/>
            <person name="Cereghino C."/>
            <person name="Smart L.B."/>
            <person name="Muchero W."/>
        </authorList>
    </citation>
    <scope>NUCLEOTIDE SEQUENCE [LARGE SCALE GENOMIC DNA]</scope>
    <source>
        <tissue evidence="1">Shoot tip</tissue>
    </source>
</reference>
<reference evidence="1" key="1">
    <citation type="submission" date="2022-11" db="EMBL/GenBank/DDBJ databases">
        <authorList>
            <person name="Hyden B.L."/>
            <person name="Feng K."/>
            <person name="Yates T."/>
            <person name="Jawdy S."/>
            <person name="Smart L.B."/>
            <person name="Muchero W."/>
        </authorList>
    </citation>
    <scope>NUCLEOTIDE SEQUENCE</scope>
    <source>
        <tissue evidence="1">Shoot tip</tissue>
    </source>
</reference>
<keyword evidence="2" id="KW-1185">Reference proteome</keyword>
<dbReference type="Proteomes" id="UP001151529">
    <property type="component" value="Chromosome 5"/>
</dbReference>
<accession>A0A9Q0UTZ1</accession>
<comment type="caution">
    <text evidence="1">The sequence shown here is derived from an EMBL/GenBank/DDBJ whole genome shotgun (WGS) entry which is preliminary data.</text>
</comment>
<organism evidence="1 2">
    <name type="scientific">Salix viminalis</name>
    <name type="common">Common osier</name>
    <name type="synonym">Basket willow</name>
    <dbReference type="NCBI Taxonomy" id="40686"/>
    <lineage>
        <taxon>Eukaryota</taxon>
        <taxon>Viridiplantae</taxon>
        <taxon>Streptophyta</taxon>
        <taxon>Embryophyta</taxon>
        <taxon>Tracheophyta</taxon>
        <taxon>Spermatophyta</taxon>
        <taxon>Magnoliopsida</taxon>
        <taxon>eudicotyledons</taxon>
        <taxon>Gunneridae</taxon>
        <taxon>Pentapetalae</taxon>
        <taxon>rosids</taxon>
        <taxon>fabids</taxon>
        <taxon>Malpighiales</taxon>
        <taxon>Salicaceae</taxon>
        <taxon>Saliceae</taxon>
        <taxon>Salix</taxon>
    </lineage>
</organism>